<keyword evidence="4" id="KW-1003">Cell membrane</keyword>
<dbReference type="InterPro" id="IPR014003">
    <property type="entry name" value="BBS5_PH"/>
</dbReference>
<dbReference type="SMART" id="SM00683">
    <property type="entry name" value="DM16"/>
    <property type="match status" value="2"/>
</dbReference>
<reference evidence="12" key="3">
    <citation type="submission" date="2020-05" db="UniProtKB">
        <authorList>
            <consortium name="EnsemblMetazoa"/>
        </authorList>
    </citation>
    <scope>IDENTIFICATION</scope>
    <source>
        <strain evidence="12">USDA</strain>
    </source>
</reference>
<reference evidence="11" key="1">
    <citation type="submission" date="2007-04" db="EMBL/GenBank/DDBJ databases">
        <title>Annotation of Pediculus humanus corporis strain USDA.</title>
        <authorList>
            <person name="Kirkness E."/>
            <person name="Hannick L."/>
            <person name="Hass B."/>
            <person name="Bruggner R."/>
            <person name="Lawson D."/>
            <person name="Bidwell S."/>
            <person name="Joardar V."/>
            <person name="Caler E."/>
            <person name="Walenz B."/>
            <person name="Inman J."/>
            <person name="Schobel S."/>
            <person name="Galinsky K."/>
            <person name="Amedeo P."/>
            <person name="Strausberg R."/>
        </authorList>
    </citation>
    <scope>NUCLEOTIDE SEQUENCE</scope>
    <source>
        <strain evidence="11">USDA</strain>
    </source>
</reference>
<reference evidence="11" key="2">
    <citation type="submission" date="2007-04" db="EMBL/GenBank/DDBJ databases">
        <title>The genome of the human body louse.</title>
        <authorList>
            <consortium name="The Human Body Louse Genome Consortium"/>
            <person name="Kirkness E."/>
            <person name="Walenz B."/>
            <person name="Hass B."/>
            <person name="Bruggner R."/>
            <person name="Strausberg R."/>
        </authorList>
    </citation>
    <scope>NUCLEOTIDE SEQUENCE</scope>
    <source>
        <strain evidence="11">USDA</strain>
    </source>
</reference>
<dbReference type="PANTHER" id="PTHR21351">
    <property type="entry name" value="BARDET-BIEDL SYNDROME PROTEIN 5"/>
    <property type="match status" value="1"/>
</dbReference>
<dbReference type="PANTHER" id="PTHR21351:SF0">
    <property type="entry name" value="BARDET-BIEDL SYNDROME 5 PROTEIN"/>
    <property type="match status" value="1"/>
</dbReference>
<evidence type="ECO:0000259" key="10">
    <source>
        <dbReference type="SMART" id="SM00683"/>
    </source>
</evidence>
<gene>
    <name evidence="12" type="primary">8236890</name>
    <name evidence="11" type="ORF">Phum_PHUM599810</name>
</gene>
<evidence type="ECO:0000256" key="5">
    <source>
        <dbReference type="ARBA" id="ARBA00022490"/>
    </source>
</evidence>
<dbReference type="FunCoup" id="E0W305">
    <property type="interactions" value="75"/>
</dbReference>
<dbReference type="VEuPathDB" id="VectorBase:PHUM599810"/>
<dbReference type="OrthoDB" id="10261999at2759"/>
<dbReference type="OMA" id="PNFGIQY"/>
<organism>
    <name type="scientific">Pediculus humanus subsp. corporis</name>
    <name type="common">Body louse</name>
    <dbReference type="NCBI Taxonomy" id="121224"/>
    <lineage>
        <taxon>Eukaryota</taxon>
        <taxon>Metazoa</taxon>
        <taxon>Ecdysozoa</taxon>
        <taxon>Arthropoda</taxon>
        <taxon>Hexapoda</taxon>
        <taxon>Insecta</taxon>
        <taxon>Pterygota</taxon>
        <taxon>Neoptera</taxon>
        <taxon>Paraneoptera</taxon>
        <taxon>Psocodea</taxon>
        <taxon>Troctomorpha</taxon>
        <taxon>Phthiraptera</taxon>
        <taxon>Anoplura</taxon>
        <taxon>Pediculidae</taxon>
        <taxon>Pediculus</taxon>
    </lineage>
</organism>
<evidence type="ECO:0000256" key="1">
    <source>
        <dbReference type="ARBA" id="ARBA00004309"/>
    </source>
</evidence>
<evidence type="ECO:0000256" key="8">
    <source>
        <dbReference type="ARBA" id="ARBA00023212"/>
    </source>
</evidence>
<dbReference type="eggNOG" id="ENOG502QR2Z">
    <property type="taxonomic scope" value="Eukaryota"/>
</dbReference>
<comment type="similarity">
    <text evidence="3">Belongs to the BBS5 family.</text>
</comment>
<dbReference type="GO" id="GO:0060271">
    <property type="term" value="P:cilium assembly"/>
    <property type="evidence" value="ECO:0007669"/>
    <property type="project" value="TreeGrafter"/>
</dbReference>
<dbReference type="InterPro" id="IPR006606">
    <property type="entry name" value="BBL5"/>
</dbReference>
<dbReference type="CTD" id="8236890"/>
<dbReference type="GO" id="GO:0034464">
    <property type="term" value="C:BBSome"/>
    <property type="evidence" value="ECO:0007669"/>
    <property type="project" value="InterPro"/>
</dbReference>
<dbReference type="STRING" id="121224.E0W305"/>
<evidence type="ECO:0000313" key="11">
    <source>
        <dbReference type="EMBL" id="EEB20011.1"/>
    </source>
</evidence>
<dbReference type="HOGENOM" id="CLU_052113_0_0_1"/>
<dbReference type="EMBL" id="AAZO01007315">
    <property type="status" value="NOT_ANNOTATED_CDS"/>
    <property type="molecule type" value="Genomic_DNA"/>
</dbReference>
<dbReference type="KEGG" id="phu:Phum_PHUM599810"/>
<dbReference type="GO" id="GO:0032266">
    <property type="term" value="F:phosphatidylinositol-3-phosphate binding"/>
    <property type="evidence" value="ECO:0007669"/>
    <property type="project" value="TreeGrafter"/>
</dbReference>
<evidence type="ECO:0000256" key="3">
    <source>
        <dbReference type="ARBA" id="ARBA00005822"/>
    </source>
</evidence>
<dbReference type="AlphaFoldDB" id="E0W305"/>
<keyword evidence="13" id="KW-1185">Reference proteome</keyword>
<dbReference type="RefSeq" id="XP_002432749.1">
    <property type="nucleotide sequence ID" value="XM_002432704.1"/>
</dbReference>
<evidence type="ECO:0000256" key="4">
    <source>
        <dbReference type="ARBA" id="ARBA00022475"/>
    </source>
</evidence>
<protein>
    <recommendedName>
        <fullName evidence="10">BBSome complex member BBS5 PH domain-containing protein</fullName>
    </recommendedName>
</protein>
<keyword evidence="8" id="KW-0206">Cytoskeleton</keyword>
<dbReference type="InterPro" id="IPR030804">
    <property type="entry name" value="BBS5/fem-3"/>
</dbReference>
<dbReference type="GO" id="GO:0060170">
    <property type="term" value="C:ciliary membrane"/>
    <property type="evidence" value="ECO:0007669"/>
    <property type="project" value="UniProtKB-SubCell"/>
</dbReference>
<name>E0W305_PEDHC</name>
<evidence type="ECO:0000313" key="12">
    <source>
        <dbReference type="EnsemblMetazoa" id="PHUM599810-PA"/>
    </source>
</evidence>
<dbReference type="GO" id="GO:0036064">
    <property type="term" value="C:ciliary basal body"/>
    <property type="evidence" value="ECO:0007669"/>
    <property type="project" value="TreeGrafter"/>
</dbReference>
<feature type="domain" description="BBSome complex member BBS5 PH" evidence="10">
    <location>
        <begin position="45"/>
        <end position="99"/>
    </location>
</feature>
<evidence type="ECO:0000256" key="7">
    <source>
        <dbReference type="ARBA" id="ARBA00023136"/>
    </source>
</evidence>
<comment type="subcellular location">
    <subcellularLocation>
        <location evidence="1">Cell projection</location>
        <location evidence="1">Cilium membrane</location>
    </subcellularLocation>
    <subcellularLocation>
        <location evidence="2">Cytoplasm</location>
        <location evidence="2">Cytoskeleton</location>
        <location evidence="2">Microtubule organizing center</location>
        <location evidence="2">Centrosome</location>
        <location evidence="2">Centriolar satellite</location>
    </subcellularLocation>
</comment>
<evidence type="ECO:0000256" key="6">
    <source>
        <dbReference type="ARBA" id="ARBA00023069"/>
    </source>
</evidence>
<evidence type="ECO:0000256" key="2">
    <source>
        <dbReference type="ARBA" id="ARBA00004607"/>
    </source>
</evidence>
<dbReference type="Proteomes" id="UP000009046">
    <property type="component" value="Unassembled WGS sequence"/>
</dbReference>
<dbReference type="Pfam" id="PF07289">
    <property type="entry name" value="BBL5"/>
    <property type="match status" value="1"/>
</dbReference>
<dbReference type="EMBL" id="DS235881">
    <property type="protein sequence ID" value="EEB20011.1"/>
    <property type="molecule type" value="Genomic_DNA"/>
</dbReference>
<evidence type="ECO:0000256" key="9">
    <source>
        <dbReference type="ARBA" id="ARBA00023273"/>
    </source>
</evidence>
<dbReference type="GO" id="GO:0034451">
    <property type="term" value="C:centriolar satellite"/>
    <property type="evidence" value="ECO:0007669"/>
    <property type="project" value="UniProtKB-SubCell"/>
</dbReference>
<sequence>MDSVLMAVVIPRSQKPSLYATMPFWEDNEIRFDVPFTQMKLRTAEKLIDKLDSVEDTKGNGGDKGRLIVTNLRILWHSLSSPRVSLSIGLNTILNATTKNVISKLRGPVEALYLLTKTANNKYEFIFTNLMPGTTRLFTSVIGVHRAYLSSKMYRELKLRGAIIKHKQLQLLPLEQIVRTENGVWNLSSDQGNLGSFIITNIRIVWHADMNEHFNISLPYLQIALVKIRESKFGVALVIESVETSGGYVMGFKIDPQERLKMVYKEILSLHTVYSKCPILGVEYTLSNEAILPEDPPTLPEPEKELDLSSEIISRAINSYIADDDPESMPRPPVYCPDLGLAVEELKEGFTMQDLWEVLPPSEFVQKQNAERIANNIP</sequence>
<accession>E0W305</accession>
<keyword evidence="5" id="KW-0963">Cytoplasm</keyword>
<feature type="domain" description="BBSome complex member BBS5 PH" evidence="10">
    <location>
        <begin position="175"/>
        <end position="229"/>
    </location>
</feature>
<dbReference type="GeneID" id="8236890"/>
<keyword evidence="6" id="KW-0969">Cilium</keyword>
<proteinExistence type="inferred from homology"/>
<keyword evidence="9" id="KW-0966">Cell projection</keyword>
<dbReference type="PIRSF" id="PIRSF010072">
    <property type="entry name" value="DUF1448"/>
    <property type="match status" value="1"/>
</dbReference>
<dbReference type="InParanoid" id="E0W305"/>
<keyword evidence="7" id="KW-0472">Membrane</keyword>
<dbReference type="EnsemblMetazoa" id="PHUM599810-RA">
    <property type="protein sequence ID" value="PHUM599810-PA"/>
    <property type="gene ID" value="PHUM599810"/>
</dbReference>
<evidence type="ECO:0000313" key="13">
    <source>
        <dbReference type="Proteomes" id="UP000009046"/>
    </source>
</evidence>